<keyword evidence="1" id="KW-0658">Purine biosynthesis</keyword>
<name>A0A2S4M4B2_9HYPH</name>
<dbReference type="InterPro" id="IPR010191">
    <property type="entry name" value="IMP_cyclohydrolase"/>
</dbReference>
<dbReference type="Proteomes" id="UP000236919">
    <property type="component" value="Unassembled WGS sequence"/>
</dbReference>
<dbReference type="OrthoDB" id="8351551at2"/>
<dbReference type="SUPFAM" id="SSF75569">
    <property type="entry name" value="Archaeal IMP cyclohydrolase PurO"/>
    <property type="match status" value="1"/>
</dbReference>
<evidence type="ECO:0000259" key="4">
    <source>
        <dbReference type="Pfam" id="PF07826"/>
    </source>
</evidence>
<evidence type="ECO:0000313" key="6">
    <source>
        <dbReference type="Proteomes" id="UP000236919"/>
    </source>
</evidence>
<gene>
    <name evidence="5" type="ORF">CYD53_11139</name>
</gene>
<dbReference type="NCBIfam" id="TIGR01922">
    <property type="entry name" value="purO_arch"/>
    <property type="match status" value="1"/>
</dbReference>
<dbReference type="InterPro" id="IPR020600">
    <property type="entry name" value="IMP_cyclohydrolase-like"/>
</dbReference>
<keyword evidence="2 5" id="KW-0378">Hydrolase</keyword>
<dbReference type="GO" id="GO:0003937">
    <property type="term" value="F:IMP cyclohydrolase activity"/>
    <property type="evidence" value="ECO:0007669"/>
    <property type="project" value="UniProtKB-EC"/>
</dbReference>
<evidence type="ECO:0000256" key="3">
    <source>
        <dbReference type="NCBIfam" id="TIGR01922"/>
    </source>
</evidence>
<dbReference type="Gene3D" id="3.60.20.20">
    <property type="entry name" value="Inosine monophosphate cyclohydrolase-like"/>
    <property type="match status" value="1"/>
</dbReference>
<dbReference type="EMBL" id="PQFZ01000011">
    <property type="protein sequence ID" value="POR49546.1"/>
    <property type="molecule type" value="Genomic_DNA"/>
</dbReference>
<reference evidence="5 6" key="1">
    <citation type="submission" date="2018-01" db="EMBL/GenBank/DDBJ databases">
        <title>Genomic Encyclopedia of Type Strains, Phase III (KMG-III): the genomes of soil and plant-associated and newly described type strains.</title>
        <authorList>
            <person name="Whitman W."/>
        </authorList>
    </citation>
    <scope>NUCLEOTIDE SEQUENCE [LARGE SCALE GENOMIC DNA]</scope>
    <source>
        <strain evidence="5 6">1131</strain>
    </source>
</reference>
<comment type="caution">
    <text evidence="5">The sequence shown here is derived from an EMBL/GenBank/DDBJ whole genome shotgun (WGS) entry which is preliminary data.</text>
</comment>
<dbReference type="InterPro" id="IPR036795">
    <property type="entry name" value="IMP_cyclohydrolase-like_sf"/>
</dbReference>
<evidence type="ECO:0000256" key="2">
    <source>
        <dbReference type="ARBA" id="ARBA00022801"/>
    </source>
</evidence>
<protein>
    <recommendedName>
        <fullName evidence="3">IMP cyclohydrolase</fullName>
        <ecNumber evidence="3">3.5.4.10</ecNumber>
    </recommendedName>
</protein>
<sequence length="217" mass="22937">MSQVASSYVGRIIGAGRTADGNLTVAYRVSSRSFPNRNAERIGDTVRIVPRAGSADATSDSPYIAYECLLWNEHHIVASNGTQTRPIFERLKAGNTVRDALAAVLAGLDREFDAHDTPRICAVLDRSSDVAYLASVTADALSVMPVVLRPGTMAYISTYGSPLPASDRTDPAFAATTAAQACRHMIDGSVFSRFDNPVCSTACVAGKAGVDIAVLNP</sequence>
<dbReference type="RefSeq" id="WP_103719524.1">
    <property type="nucleotide sequence ID" value="NZ_PQFZ01000011.1"/>
</dbReference>
<accession>A0A2S4M4B2</accession>
<keyword evidence="6" id="KW-1185">Reference proteome</keyword>
<dbReference type="Pfam" id="PF07826">
    <property type="entry name" value="IMP_cyclohyd"/>
    <property type="match status" value="1"/>
</dbReference>
<dbReference type="NCBIfam" id="NF003167">
    <property type="entry name" value="PRK04151.1"/>
    <property type="match status" value="1"/>
</dbReference>
<proteinExistence type="predicted"/>
<feature type="domain" description="Inosine monophosphate cyclohydrolase-like" evidence="4">
    <location>
        <begin position="8"/>
        <end position="204"/>
    </location>
</feature>
<dbReference type="EC" id="3.5.4.10" evidence="3"/>
<evidence type="ECO:0000256" key="1">
    <source>
        <dbReference type="ARBA" id="ARBA00022755"/>
    </source>
</evidence>
<evidence type="ECO:0000313" key="5">
    <source>
        <dbReference type="EMBL" id="POR49546.1"/>
    </source>
</evidence>
<dbReference type="GO" id="GO:0006188">
    <property type="term" value="P:IMP biosynthetic process"/>
    <property type="evidence" value="ECO:0007669"/>
    <property type="project" value="InterPro"/>
</dbReference>
<dbReference type="AlphaFoldDB" id="A0A2S4M4B2"/>
<organism evidence="5 6">
    <name type="scientific">Bosea psychrotolerans</name>
    <dbReference type="NCBI Taxonomy" id="1871628"/>
    <lineage>
        <taxon>Bacteria</taxon>
        <taxon>Pseudomonadati</taxon>
        <taxon>Pseudomonadota</taxon>
        <taxon>Alphaproteobacteria</taxon>
        <taxon>Hyphomicrobiales</taxon>
        <taxon>Boseaceae</taxon>
        <taxon>Bosea</taxon>
    </lineage>
</organism>